<keyword evidence="11 14" id="KW-0472">Membrane</keyword>
<proteinExistence type="inferred from homology"/>
<feature type="transmembrane region" description="Helical" evidence="14">
    <location>
        <begin position="304"/>
        <end position="321"/>
    </location>
</feature>
<evidence type="ECO:0000256" key="11">
    <source>
        <dbReference type="ARBA" id="ARBA00023136"/>
    </source>
</evidence>
<dbReference type="GO" id="GO:0005743">
    <property type="term" value="C:mitochondrial inner membrane"/>
    <property type="evidence" value="ECO:0007669"/>
    <property type="project" value="UniProtKB-SubCell"/>
</dbReference>
<dbReference type="Proteomes" id="UP000005220">
    <property type="component" value="Chromosome 5"/>
</dbReference>
<evidence type="ECO:0000256" key="1">
    <source>
        <dbReference type="ARBA" id="ARBA00004448"/>
    </source>
</evidence>
<dbReference type="Pfam" id="PF22099">
    <property type="entry name" value="MRS2-like"/>
    <property type="match status" value="1"/>
</dbReference>
<dbReference type="GeneID" id="13883049"/>
<comment type="subunit">
    <text evidence="13">Homopentamer. Forms homooligomers. Interacts with MFM1.</text>
</comment>
<dbReference type="KEGG" id="kaf:KAFR_0E02380"/>
<dbReference type="InParanoid" id="H2AVJ1"/>
<comment type="similarity">
    <text evidence="2 14">Belongs to the CorA metal ion transporter (MIT) (TC 1.A.35) family.</text>
</comment>
<keyword evidence="8 14" id="KW-1133">Transmembrane helix</keyword>
<evidence type="ECO:0000256" key="6">
    <source>
        <dbReference type="ARBA" id="ARBA00022842"/>
    </source>
</evidence>
<dbReference type="GO" id="GO:1901612">
    <property type="term" value="F:cardiolipin binding"/>
    <property type="evidence" value="ECO:0007669"/>
    <property type="project" value="EnsemblFungi"/>
</dbReference>
<reference evidence="15 16" key="1">
    <citation type="journal article" date="2011" name="Proc. Natl. Acad. Sci. U.S.A.">
        <title>Evolutionary erosion of yeast sex chromosomes by mating-type switching accidents.</title>
        <authorList>
            <person name="Gordon J.L."/>
            <person name="Armisen D."/>
            <person name="Proux-Wera E."/>
            <person name="Oheigeartaigh S.S."/>
            <person name="Byrne K.P."/>
            <person name="Wolfe K.H."/>
        </authorList>
    </citation>
    <scope>NUCLEOTIDE SEQUENCE [LARGE SCALE GENOMIC DNA]</scope>
    <source>
        <strain evidence="16">ATCC 22294 / BCRC 22015 / CBS 2517 / CECT 1963 / NBRC 1671 / NRRL Y-8276</strain>
    </source>
</reference>
<keyword evidence="5 14" id="KW-0999">Mitochondrion inner membrane</keyword>
<dbReference type="FunCoup" id="H2AVJ1">
    <property type="interactions" value="389"/>
</dbReference>
<keyword evidence="7" id="KW-0809">Transit peptide</keyword>
<keyword evidence="3 14" id="KW-0813">Transport</keyword>
<dbReference type="AlphaFoldDB" id="H2AVJ1"/>
<sequence length="432" mass="50203">MLLPQLRVPLLRSTIPTFLFQRRCISSTFKLPSMQQKLLSLKPIKPNDTQISCTIFNHKGDVVAVSQKFQKWKFLRDHDLYPRDLRKIDTTNVDIIPNILVKYNKCIVINMLHIKAIIKKDKVYVFDTVDQAAAAKLGVLMYDLESKLNTENSNQCYEHRALESMLVNVVSSLETEYKTRQNVCKLILNDLENQIDREKLRDLLISSKELTSFYQKSLLIRDVLDELLENDEDLSGMYLNKLLTEQNDNDFSDLEMMLENYYIQFDEFVQQSESLIQDIKSTEEIVNIILDANRNSLMLLELKITIYTLGFAVAALIPAFYGMNLKNFIEDSHFGFIGAVFFSIIGGYITVKKGFQLLRNVTRLSMVSSGPRITSLNPKITTHPVNMAKKRPLWHRMLGKFKFAHKIEGPRSTWTREDKDLVWKWLIEDKKD</sequence>
<keyword evidence="6 14" id="KW-0460">Magnesium</keyword>
<dbReference type="Gene3D" id="2.40.128.330">
    <property type="match status" value="1"/>
</dbReference>
<evidence type="ECO:0000256" key="2">
    <source>
        <dbReference type="ARBA" id="ARBA00009765"/>
    </source>
</evidence>
<dbReference type="GO" id="GO:0045016">
    <property type="term" value="P:mitochondrial magnesium ion transmembrane transport"/>
    <property type="evidence" value="ECO:0007669"/>
    <property type="project" value="EnsemblFungi"/>
</dbReference>
<gene>
    <name evidence="15" type="primary">KAFR0E02380</name>
    <name evidence="15" type="ORF">KAFR_0E02380</name>
</gene>
<dbReference type="RefSeq" id="XP_003957526.1">
    <property type="nucleotide sequence ID" value="XM_003957477.1"/>
</dbReference>
<dbReference type="GO" id="GO:0015095">
    <property type="term" value="F:magnesium ion transmembrane transporter activity"/>
    <property type="evidence" value="ECO:0007669"/>
    <property type="project" value="EnsemblFungi"/>
</dbReference>
<keyword evidence="10" id="KW-0496">Mitochondrion</keyword>
<evidence type="ECO:0000256" key="14">
    <source>
        <dbReference type="RuleBase" id="RU366042"/>
    </source>
</evidence>
<organism evidence="15 16">
    <name type="scientific">Kazachstania africana (strain ATCC 22294 / BCRC 22015 / CBS 2517 / CECT 1963 / NBRC 1671 / NRRL Y-8276)</name>
    <name type="common">Yeast</name>
    <name type="synonym">Kluyveromyces africanus</name>
    <dbReference type="NCBI Taxonomy" id="1071382"/>
    <lineage>
        <taxon>Eukaryota</taxon>
        <taxon>Fungi</taxon>
        <taxon>Dikarya</taxon>
        <taxon>Ascomycota</taxon>
        <taxon>Saccharomycotina</taxon>
        <taxon>Saccharomycetes</taxon>
        <taxon>Saccharomycetales</taxon>
        <taxon>Saccharomycetaceae</taxon>
        <taxon>Kazachstania</taxon>
    </lineage>
</organism>
<keyword evidence="9 14" id="KW-0406">Ion transport</keyword>
<evidence type="ECO:0000256" key="8">
    <source>
        <dbReference type="ARBA" id="ARBA00022989"/>
    </source>
</evidence>
<evidence type="ECO:0000256" key="7">
    <source>
        <dbReference type="ARBA" id="ARBA00022946"/>
    </source>
</evidence>
<protein>
    <recommendedName>
        <fullName evidence="14">Magnesium transporter</fullName>
    </recommendedName>
</protein>
<evidence type="ECO:0000256" key="12">
    <source>
        <dbReference type="ARBA" id="ARBA00046105"/>
    </source>
</evidence>
<evidence type="ECO:0000256" key="4">
    <source>
        <dbReference type="ARBA" id="ARBA00022692"/>
    </source>
</evidence>
<dbReference type="OrthoDB" id="10251508at2759"/>
<comment type="function">
    <text evidence="12">High-conductance magnesium-selective channel that mediates the influx of magnesium into the mitochondrial matrix. Essential for the splicing of mRNA group II introns in mitochondria by affecting mitochondrial magnesium concentrations, which are critical for group II intron splicing. It also suppresses a variety of mitochondrial intron mutations and its absence may disturb the assembly of mitochondrial membrane complexes.</text>
</comment>
<evidence type="ECO:0000256" key="13">
    <source>
        <dbReference type="ARBA" id="ARBA00046701"/>
    </source>
</evidence>
<dbReference type="HOGENOM" id="CLU_025144_1_0_1"/>
<dbReference type="CDD" id="cd12823">
    <property type="entry name" value="Mrs2_Mfm1p-like"/>
    <property type="match status" value="1"/>
</dbReference>
<dbReference type="EMBL" id="HE650825">
    <property type="protein sequence ID" value="CCF58391.1"/>
    <property type="molecule type" value="Genomic_DNA"/>
</dbReference>
<keyword evidence="4 14" id="KW-0812">Transmembrane</keyword>
<feature type="transmembrane region" description="Helical" evidence="14">
    <location>
        <begin position="333"/>
        <end position="351"/>
    </location>
</feature>
<name>H2AVJ1_KAZAF</name>
<evidence type="ECO:0000256" key="9">
    <source>
        <dbReference type="ARBA" id="ARBA00023065"/>
    </source>
</evidence>
<dbReference type="PANTHER" id="PTHR13890">
    <property type="entry name" value="RNA SPLICING PROTEIN MRS2, MITOCHONDRIAL"/>
    <property type="match status" value="1"/>
</dbReference>
<dbReference type="InterPro" id="IPR039204">
    <property type="entry name" value="MRS2-like"/>
</dbReference>
<evidence type="ECO:0000256" key="3">
    <source>
        <dbReference type="ARBA" id="ARBA00022448"/>
    </source>
</evidence>
<comment type="subcellular location">
    <subcellularLocation>
        <location evidence="1 14">Mitochondrion inner membrane</location>
        <topology evidence="1 14">Multi-pass membrane protein</topology>
    </subcellularLocation>
</comment>
<dbReference type="eggNOG" id="KOG2662">
    <property type="taxonomic scope" value="Eukaryota"/>
</dbReference>
<dbReference type="PANTHER" id="PTHR13890:SF27">
    <property type="entry name" value="MAGNESIUM TRANSPORTER MRS2, MITOCHONDRIAL"/>
    <property type="match status" value="1"/>
</dbReference>
<evidence type="ECO:0000256" key="5">
    <source>
        <dbReference type="ARBA" id="ARBA00022792"/>
    </source>
</evidence>
<evidence type="ECO:0000313" key="15">
    <source>
        <dbReference type="EMBL" id="CCF58391.1"/>
    </source>
</evidence>
<evidence type="ECO:0000313" key="16">
    <source>
        <dbReference type="Proteomes" id="UP000005220"/>
    </source>
</evidence>
<evidence type="ECO:0000256" key="10">
    <source>
        <dbReference type="ARBA" id="ARBA00023128"/>
    </source>
</evidence>
<dbReference type="Gene3D" id="1.20.58.340">
    <property type="entry name" value="Magnesium transport protein CorA, transmembrane region"/>
    <property type="match status" value="1"/>
</dbReference>
<keyword evidence="16" id="KW-1185">Reference proteome</keyword>
<accession>H2AVJ1</accession>